<feature type="compositionally biased region" description="Low complexity" evidence="1">
    <location>
        <begin position="288"/>
        <end position="311"/>
    </location>
</feature>
<keyword evidence="3" id="KW-0547">Nucleotide-binding</keyword>
<evidence type="ECO:0000256" key="1">
    <source>
        <dbReference type="SAM" id="MobiDB-lite"/>
    </source>
</evidence>
<feature type="transmembrane region" description="Helical" evidence="2">
    <location>
        <begin position="364"/>
        <end position="380"/>
    </location>
</feature>
<evidence type="ECO:0000313" key="3">
    <source>
        <dbReference type="EMBL" id="CCO19173.1"/>
    </source>
</evidence>
<name>K8FBY6_9CHLO</name>
<feature type="region of interest" description="Disordered" evidence="1">
    <location>
        <begin position="17"/>
        <end position="36"/>
    </location>
</feature>
<sequence>MSASPASYNVTLATLRTTSPSRNKTRKQVRQQTEKEKRRARLLKKLEIVALRERGFAAHNFLMSHKVHLVARLNVIATNFGYFGLSYVMLMRLVEISSGDRMAFPAALEALKYSHRAHGFFLLAIAIISTLFHSLQMDVMRDAREAYCSCCAGVRKRRINRNEEKPTDDKATQKTIRAPRRSRSEPDFENVVSMERNGDERTLKSSASVKTAVAERIQWVSSQKQSFHPIKRTGSPHSYQLKSSAFHQNTPGIVKSKTRERESSPVSALCLSTETCDPLVTDRKFSALSPSSASSSTTTTPSSTEYYTTAPKSFREEDEMEDEEKIRNAIKNYRWGAVSNLICCDVVTAVSYCLFLMLSHGEKTVVVNGLLPLSVLWFGASSKAKGRYWNYAIWHAVWHVLSAALMAKVLIA</sequence>
<keyword evidence="2" id="KW-1133">Transmembrane helix</keyword>
<reference evidence="3 4" key="1">
    <citation type="submission" date="2011-10" db="EMBL/GenBank/DDBJ databases">
        <authorList>
            <person name="Genoscope - CEA"/>
        </authorList>
    </citation>
    <scope>NUCLEOTIDE SEQUENCE [LARGE SCALE GENOMIC DNA]</scope>
    <source>
        <strain evidence="3 4">RCC 1105</strain>
    </source>
</reference>
<accession>K8FBY6</accession>
<keyword evidence="3" id="KW-0067">ATP-binding</keyword>
<protein>
    <submittedName>
        <fullName evidence="3">RNA Helicase (ISS)</fullName>
    </submittedName>
</protein>
<organism evidence="3 4">
    <name type="scientific">Bathycoccus prasinos</name>
    <dbReference type="NCBI Taxonomy" id="41875"/>
    <lineage>
        <taxon>Eukaryota</taxon>
        <taxon>Viridiplantae</taxon>
        <taxon>Chlorophyta</taxon>
        <taxon>Mamiellophyceae</taxon>
        <taxon>Mamiellales</taxon>
        <taxon>Bathycoccaceae</taxon>
        <taxon>Bathycoccus</taxon>
    </lineage>
</organism>
<dbReference type="EMBL" id="FO082266">
    <property type="protein sequence ID" value="CCO19173.1"/>
    <property type="molecule type" value="Genomic_DNA"/>
</dbReference>
<proteinExistence type="predicted"/>
<feature type="region of interest" description="Disordered" evidence="1">
    <location>
        <begin position="288"/>
        <end position="318"/>
    </location>
</feature>
<dbReference type="GO" id="GO:0004386">
    <property type="term" value="F:helicase activity"/>
    <property type="evidence" value="ECO:0007669"/>
    <property type="project" value="UniProtKB-KW"/>
</dbReference>
<keyword evidence="3" id="KW-0347">Helicase</keyword>
<feature type="region of interest" description="Disordered" evidence="1">
    <location>
        <begin position="161"/>
        <end position="186"/>
    </location>
</feature>
<feature type="compositionally biased region" description="Basic and acidic residues" evidence="1">
    <location>
        <begin position="161"/>
        <end position="172"/>
    </location>
</feature>
<evidence type="ECO:0000256" key="2">
    <source>
        <dbReference type="SAM" id="Phobius"/>
    </source>
</evidence>
<dbReference type="AlphaFoldDB" id="K8FBY6"/>
<dbReference type="GeneID" id="19012114"/>
<feature type="transmembrane region" description="Helical" evidence="2">
    <location>
        <begin position="117"/>
        <end position="135"/>
    </location>
</feature>
<gene>
    <name evidence="3" type="ordered locus">Bathy13g01620</name>
</gene>
<feature type="transmembrane region" description="Helical" evidence="2">
    <location>
        <begin position="69"/>
        <end position="90"/>
    </location>
</feature>
<dbReference type="RefSeq" id="XP_007509370.1">
    <property type="nucleotide sequence ID" value="XM_007509308.1"/>
</dbReference>
<keyword evidence="2" id="KW-0472">Membrane</keyword>
<keyword evidence="4" id="KW-1185">Reference proteome</keyword>
<dbReference type="KEGG" id="bpg:Bathy13g01620"/>
<evidence type="ECO:0000313" key="4">
    <source>
        <dbReference type="Proteomes" id="UP000198341"/>
    </source>
</evidence>
<keyword evidence="2" id="KW-0812">Transmembrane</keyword>
<keyword evidence="3" id="KW-0378">Hydrolase</keyword>
<feature type="transmembrane region" description="Helical" evidence="2">
    <location>
        <begin position="392"/>
        <end position="411"/>
    </location>
</feature>
<dbReference type="Proteomes" id="UP000198341">
    <property type="component" value="Chromosome 13"/>
</dbReference>
<feature type="transmembrane region" description="Helical" evidence="2">
    <location>
        <begin position="335"/>
        <end position="358"/>
    </location>
</feature>